<dbReference type="Proteomes" id="UP000182737">
    <property type="component" value="Unassembled WGS sequence"/>
</dbReference>
<dbReference type="RefSeq" id="WP_143090551.1">
    <property type="nucleotide sequence ID" value="NZ_FORI01000008.1"/>
</dbReference>
<dbReference type="SUPFAM" id="SSF55729">
    <property type="entry name" value="Acyl-CoA N-acyltransferases (Nat)"/>
    <property type="match status" value="1"/>
</dbReference>
<keyword evidence="3" id="KW-1185">Reference proteome</keyword>
<protein>
    <recommendedName>
        <fullName evidence="1">N-acetyltransferase domain-containing protein</fullName>
    </recommendedName>
</protein>
<accession>A0A1I3M7H6</accession>
<feature type="domain" description="N-acetyltransferase" evidence="1">
    <location>
        <begin position="60"/>
        <end position="121"/>
    </location>
</feature>
<sequence>MNLSYRILDCHIFESYMAMEGWESFPLLKSYTTDGEFSFLLKDCQFMIFDYKPSDGLLKAVCIYRKICDTLSIELFEVNKDYRQLGIGTYAMERLMIETGAKTVYLDAKNANAEIFWKNIGMKKIDNQTFCLETL</sequence>
<dbReference type="OrthoDB" id="9775804at2"/>
<dbReference type="GO" id="GO:0016747">
    <property type="term" value="F:acyltransferase activity, transferring groups other than amino-acyl groups"/>
    <property type="evidence" value="ECO:0007669"/>
    <property type="project" value="InterPro"/>
</dbReference>
<organism evidence="2 3">
    <name type="scientific">Treponema bryantii</name>
    <dbReference type="NCBI Taxonomy" id="163"/>
    <lineage>
        <taxon>Bacteria</taxon>
        <taxon>Pseudomonadati</taxon>
        <taxon>Spirochaetota</taxon>
        <taxon>Spirochaetia</taxon>
        <taxon>Spirochaetales</taxon>
        <taxon>Treponemataceae</taxon>
        <taxon>Treponema</taxon>
    </lineage>
</organism>
<gene>
    <name evidence="2" type="ORF">SAMN04487775_10899</name>
</gene>
<dbReference type="Gene3D" id="3.40.630.30">
    <property type="match status" value="1"/>
</dbReference>
<dbReference type="AlphaFoldDB" id="A0A1I3M7H6"/>
<dbReference type="CDD" id="cd04301">
    <property type="entry name" value="NAT_SF"/>
    <property type="match status" value="1"/>
</dbReference>
<dbReference type="Pfam" id="PF00583">
    <property type="entry name" value="Acetyltransf_1"/>
    <property type="match status" value="1"/>
</dbReference>
<name>A0A1I3M7H6_9SPIR</name>
<proteinExistence type="predicted"/>
<dbReference type="EMBL" id="FORI01000008">
    <property type="protein sequence ID" value="SFI92941.1"/>
    <property type="molecule type" value="Genomic_DNA"/>
</dbReference>
<reference evidence="3" key="1">
    <citation type="submission" date="2016-10" db="EMBL/GenBank/DDBJ databases">
        <authorList>
            <person name="Varghese N."/>
            <person name="Submissions S."/>
        </authorList>
    </citation>
    <scope>NUCLEOTIDE SEQUENCE [LARGE SCALE GENOMIC DNA]</scope>
    <source>
        <strain evidence="3">XBD1002</strain>
    </source>
</reference>
<dbReference type="InterPro" id="IPR016181">
    <property type="entry name" value="Acyl_CoA_acyltransferase"/>
</dbReference>
<evidence type="ECO:0000259" key="1">
    <source>
        <dbReference type="Pfam" id="PF00583"/>
    </source>
</evidence>
<evidence type="ECO:0000313" key="3">
    <source>
        <dbReference type="Proteomes" id="UP000182737"/>
    </source>
</evidence>
<evidence type="ECO:0000313" key="2">
    <source>
        <dbReference type="EMBL" id="SFI92941.1"/>
    </source>
</evidence>
<dbReference type="InterPro" id="IPR000182">
    <property type="entry name" value="GNAT_dom"/>
</dbReference>